<dbReference type="RefSeq" id="WP_022599901.1">
    <property type="nucleotide sequence ID" value="NZ_AP028032.1"/>
</dbReference>
<accession>A0A354M3D5</accession>
<dbReference type="AlphaFoldDB" id="A0A354M3D5"/>
<name>A0A354M3D5_9BACT</name>
<evidence type="ECO:0000313" key="2">
    <source>
        <dbReference type="Proteomes" id="UP000262954"/>
    </source>
</evidence>
<dbReference type="Pfam" id="PF16215">
    <property type="entry name" value="DUF4876"/>
    <property type="match status" value="1"/>
</dbReference>
<gene>
    <name evidence="1" type="ORF">DDY73_08460</name>
</gene>
<dbReference type="PROSITE" id="PS51257">
    <property type="entry name" value="PROKAR_LIPOPROTEIN"/>
    <property type="match status" value="1"/>
</dbReference>
<evidence type="ECO:0000313" key="1">
    <source>
        <dbReference type="EMBL" id="HBJ09024.1"/>
    </source>
</evidence>
<organism evidence="1 2">
    <name type="scientific">Coprobacter fastidiosus</name>
    <dbReference type="NCBI Taxonomy" id="1099853"/>
    <lineage>
        <taxon>Bacteria</taxon>
        <taxon>Pseudomonadati</taxon>
        <taxon>Bacteroidota</taxon>
        <taxon>Bacteroidia</taxon>
        <taxon>Bacteroidales</taxon>
        <taxon>Barnesiellaceae</taxon>
        <taxon>Coprobacter</taxon>
    </lineage>
</organism>
<proteinExistence type="predicted"/>
<dbReference type="InterPro" id="IPR032627">
    <property type="entry name" value="DUF4876"/>
</dbReference>
<sequence>MRSKLFFLVIFLILFVSCEEKSDIPHTTVDILIEYPSDLEELSVQYEAVKFKNISSGMETEYSNSKQFSLPEGLYDCSYEASVTYLKNGEMTEGKLRGYQASLKVLGTDVKVTLESYLLEDKNDFIIEEIFFTGTLQPSGKQYNGDQYVKIYNNTDHVLYADGVSFMESKFTTVAKYDYTPDIMKEAMTVHAIYTIPGNGTDHPVQPGESLIICDTGMDHRVANPNSFDLSRADFEWYDESSVPAHMDIDSPTVPNLDKYYCYTLSFWILHNRGFRAFALARIPEKKEDFLKDYLYTYKYVMVLPAGTFPMEQTAYKVPNEWIIDAVNTSVESRYVWNVTDPSLDSGWTHCGTIDGDKTRYFKSVRRKLLYITRDGRKVLKDTNNSSDDFNTECVPSLIEEQHTATDANGTPAVNITYDGVTPKTE</sequence>
<dbReference type="Proteomes" id="UP000262954">
    <property type="component" value="Unassembled WGS sequence"/>
</dbReference>
<protein>
    <submittedName>
        <fullName evidence="1">DUF4876 domain-containing protein</fullName>
    </submittedName>
</protein>
<reference evidence="1 2" key="1">
    <citation type="journal article" date="2018" name="Nat. Biotechnol.">
        <title>A standardized bacterial taxonomy based on genome phylogeny substantially revises the tree of life.</title>
        <authorList>
            <person name="Parks D.H."/>
            <person name="Chuvochina M."/>
            <person name="Waite D.W."/>
            <person name="Rinke C."/>
            <person name="Skarshewski A."/>
            <person name="Chaumeil P.A."/>
            <person name="Hugenholtz P."/>
        </authorList>
    </citation>
    <scope>NUCLEOTIDE SEQUENCE [LARGE SCALE GENOMIC DNA]</scope>
    <source>
        <strain evidence="1">UBA11482</strain>
    </source>
</reference>
<dbReference type="GeneID" id="92928846"/>
<dbReference type="EMBL" id="DNWC01000107">
    <property type="protein sequence ID" value="HBJ09024.1"/>
    <property type="molecule type" value="Genomic_DNA"/>
</dbReference>
<comment type="caution">
    <text evidence="1">The sequence shown here is derived from an EMBL/GenBank/DDBJ whole genome shotgun (WGS) entry which is preliminary data.</text>
</comment>